<keyword evidence="3" id="KW-1185">Reference proteome</keyword>
<feature type="region of interest" description="Disordered" evidence="1">
    <location>
        <begin position="1"/>
        <end position="22"/>
    </location>
</feature>
<dbReference type="Proteomes" id="UP000218542">
    <property type="component" value="Unassembled WGS sequence"/>
</dbReference>
<reference evidence="3" key="1">
    <citation type="journal article" date="2017" name="Environ. Microbiol. Rep.">
        <title>Genetic Diversity of Marine Anaerobic Ammonium-Oxidizing Bacteria as Revealed by Genomic and Proteomic Analyses of 'Candidatus Scalindua japonica'.</title>
        <authorList>
            <person name="Oshiki M."/>
            <person name="Mizuto K."/>
            <person name="Kimura Z."/>
            <person name="Kindaichi T."/>
            <person name="Satoh H."/>
            <person name="Okabe S."/>
        </authorList>
    </citation>
    <scope>NUCLEOTIDE SEQUENCE [LARGE SCALE GENOMIC DNA]</scope>
    <source>
        <strain evidence="3">husup-a2</strain>
    </source>
</reference>
<name>A0A286TZ34_9BACT</name>
<accession>A0A286TZ34</accession>
<dbReference type="GO" id="GO:0003964">
    <property type="term" value="F:RNA-directed DNA polymerase activity"/>
    <property type="evidence" value="ECO:0007669"/>
    <property type="project" value="UniProtKB-KW"/>
</dbReference>
<comment type="caution">
    <text evidence="2">The sequence shown here is derived from an EMBL/GenBank/DDBJ whole genome shotgun (WGS) entry which is preliminary data.</text>
</comment>
<evidence type="ECO:0000256" key="1">
    <source>
        <dbReference type="SAM" id="MobiDB-lite"/>
    </source>
</evidence>
<dbReference type="OrthoDB" id="8235061at2"/>
<keyword evidence="2" id="KW-0548">Nucleotidyltransferase</keyword>
<gene>
    <name evidence="2" type="ORF">SCALIN_C17_0197</name>
</gene>
<organism evidence="2 3">
    <name type="scientific">Candidatus Scalindua japonica</name>
    <dbReference type="NCBI Taxonomy" id="1284222"/>
    <lineage>
        <taxon>Bacteria</taxon>
        <taxon>Pseudomonadati</taxon>
        <taxon>Planctomycetota</taxon>
        <taxon>Candidatus Brocadiia</taxon>
        <taxon>Candidatus Brocadiales</taxon>
        <taxon>Candidatus Scalinduaceae</taxon>
        <taxon>Candidatus Scalindua</taxon>
    </lineage>
</organism>
<evidence type="ECO:0000313" key="3">
    <source>
        <dbReference type="Proteomes" id="UP000218542"/>
    </source>
</evidence>
<keyword evidence="2" id="KW-0695">RNA-directed DNA polymerase</keyword>
<keyword evidence="2" id="KW-0808">Transferase</keyword>
<dbReference type="AlphaFoldDB" id="A0A286TZ34"/>
<dbReference type="RefSeq" id="WP_096894554.1">
    <property type="nucleotide sequence ID" value="NZ_BAOS01000017.1"/>
</dbReference>
<proteinExistence type="predicted"/>
<dbReference type="EMBL" id="BAOS01000017">
    <property type="protein sequence ID" value="GAX61163.1"/>
    <property type="molecule type" value="Genomic_DNA"/>
</dbReference>
<protein>
    <submittedName>
        <fullName evidence="2">RNA-directed DNA polymerase</fullName>
    </submittedName>
</protein>
<evidence type="ECO:0000313" key="2">
    <source>
        <dbReference type="EMBL" id="GAX61163.1"/>
    </source>
</evidence>
<sequence length="61" mass="6494">MKGSYNEGVASHIDPESCLDDPRGRGEALTGVNVFLTNLITIILSPPHSAIPPRVAPLKKV</sequence>